<dbReference type="EMBL" id="LAZR01000516">
    <property type="protein sequence ID" value="KKN65785.1"/>
    <property type="molecule type" value="Genomic_DNA"/>
</dbReference>
<name>A0A0F9SA81_9ZZZZ</name>
<comment type="caution">
    <text evidence="1">The sequence shown here is derived from an EMBL/GenBank/DDBJ whole genome shotgun (WGS) entry which is preliminary data.</text>
</comment>
<sequence>MTKEELVRGCMTVIEKLPEYDTADDLMISGVRAAISTKLWIESSPEGREEFKRELYRALKAGFAVKDVDDHLTREDLEILDECIERMESWDWFRSLDEVIANLKKVREL</sequence>
<proteinExistence type="predicted"/>
<protein>
    <submittedName>
        <fullName evidence="1">Uncharacterized protein</fullName>
    </submittedName>
</protein>
<evidence type="ECO:0000313" key="1">
    <source>
        <dbReference type="EMBL" id="KKN65785.1"/>
    </source>
</evidence>
<organism evidence="1">
    <name type="scientific">marine sediment metagenome</name>
    <dbReference type="NCBI Taxonomy" id="412755"/>
    <lineage>
        <taxon>unclassified sequences</taxon>
        <taxon>metagenomes</taxon>
        <taxon>ecological metagenomes</taxon>
    </lineage>
</organism>
<gene>
    <name evidence="1" type="ORF">LCGC14_0478300</name>
</gene>
<accession>A0A0F9SA81</accession>
<dbReference type="AlphaFoldDB" id="A0A0F9SA81"/>
<reference evidence="1" key="1">
    <citation type="journal article" date="2015" name="Nature">
        <title>Complex archaea that bridge the gap between prokaryotes and eukaryotes.</title>
        <authorList>
            <person name="Spang A."/>
            <person name="Saw J.H."/>
            <person name="Jorgensen S.L."/>
            <person name="Zaremba-Niedzwiedzka K."/>
            <person name="Martijn J."/>
            <person name="Lind A.E."/>
            <person name="van Eijk R."/>
            <person name="Schleper C."/>
            <person name="Guy L."/>
            <person name="Ettema T.J."/>
        </authorList>
    </citation>
    <scope>NUCLEOTIDE SEQUENCE</scope>
</reference>